<name>A0A811MI37_9POAL</name>
<comment type="caution">
    <text evidence="8">The sequence shown here is derived from an EMBL/GenBank/DDBJ whole genome shotgun (WGS) entry which is preliminary data.</text>
</comment>
<evidence type="ECO:0000313" key="8">
    <source>
        <dbReference type="EMBL" id="CAD6206714.1"/>
    </source>
</evidence>
<dbReference type="AlphaFoldDB" id="A0A811MI37"/>
<dbReference type="PANTHER" id="PTHR31221:SF334">
    <property type="entry name" value="WRKY TRANSCRIPTION FACTOR 57-RELATED"/>
    <property type="match status" value="1"/>
</dbReference>
<dbReference type="GO" id="GO:0003700">
    <property type="term" value="F:DNA-binding transcription factor activity"/>
    <property type="evidence" value="ECO:0007669"/>
    <property type="project" value="InterPro"/>
</dbReference>
<protein>
    <recommendedName>
        <fullName evidence="7">WRKY domain-containing protein</fullName>
    </recommendedName>
</protein>
<keyword evidence="2" id="KW-0805">Transcription regulation</keyword>
<keyword evidence="5" id="KW-0539">Nucleus</keyword>
<dbReference type="SMART" id="SM00774">
    <property type="entry name" value="WRKY"/>
    <property type="match status" value="1"/>
</dbReference>
<gene>
    <name evidence="8" type="ORF">NCGR_LOCUS4393</name>
</gene>
<evidence type="ECO:0000256" key="1">
    <source>
        <dbReference type="ARBA" id="ARBA00004123"/>
    </source>
</evidence>
<reference evidence="8" key="1">
    <citation type="submission" date="2020-10" db="EMBL/GenBank/DDBJ databases">
        <authorList>
            <person name="Han B."/>
            <person name="Lu T."/>
            <person name="Zhao Q."/>
            <person name="Huang X."/>
            <person name="Zhao Y."/>
        </authorList>
    </citation>
    <scope>NUCLEOTIDE SEQUENCE</scope>
</reference>
<dbReference type="InterPro" id="IPR036576">
    <property type="entry name" value="WRKY_dom_sf"/>
</dbReference>
<keyword evidence="3" id="KW-0238">DNA-binding</keyword>
<dbReference type="PROSITE" id="PS50811">
    <property type="entry name" value="WRKY"/>
    <property type="match status" value="1"/>
</dbReference>
<feature type="domain" description="WRKY" evidence="7">
    <location>
        <begin position="141"/>
        <end position="206"/>
    </location>
</feature>
<evidence type="ECO:0000256" key="3">
    <source>
        <dbReference type="ARBA" id="ARBA00023125"/>
    </source>
</evidence>
<feature type="region of interest" description="Disordered" evidence="6">
    <location>
        <begin position="1"/>
        <end position="20"/>
    </location>
</feature>
<dbReference type="FunFam" id="2.20.25.80:FF:000003">
    <property type="entry name" value="WRKY transcription factor 57"/>
    <property type="match status" value="1"/>
</dbReference>
<dbReference type="Proteomes" id="UP000604825">
    <property type="component" value="Unassembled WGS sequence"/>
</dbReference>
<dbReference type="OrthoDB" id="771376at2759"/>
<proteinExistence type="predicted"/>
<dbReference type="PANTHER" id="PTHR31221">
    <property type="entry name" value="WRKY TRANSCRIPTION FACTOR PROTEIN 1-RELATED"/>
    <property type="match status" value="1"/>
</dbReference>
<dbReference type="InterPro" id="IPR003657">
    <property type="entry name" value="WRKY_dom"/>
</dbReference>
<feature type="compositionally biased region" description="Low complexity" evidence="6">
    <location>
        <begin position="106"/>
        <end position="124"/>
    </location>
</feature>
<evidence type="ECO:0000256" key="6">
    <source>
        <dbReference type="SAM" id="MobiDB-lite"/>
    </source>
</evidence>
<feature type="compositionally biased region" description="Low complexity" evidence="6">
    <location>
        <begin position="73"/>
        <end position="97"/>
    </location>
</feature>
<dbReference type="GO" id="GO:0043565">
    <property type="term" value="F:sequence-specific DNA binding"/>
    <property type="evidence" value="ECO:0007669"/>
    <property type="project" value="InterPro"/>
</dbReference>
<keyword evidence="9" id="KW-1185">Reference proteome</keyword>
<evidence type="ECO:0000256" key="4">
    <source>
        <dbReference type="ARBA" id="ARBA00023163"/>
    </source>
</evidence>
<dbReference type="EMBL" id="CAJGYO010000001">
    <property type="protein sequence ID" value="CAD6206714.1"/>
    <property type="molecule type" value="Genomic_DNA"/>
</dbReference>
<evidence type="ECO:0000256" key="2">
    <source>
        <dbReference type="ARBA" id="ARBA00023015"/>
    </source>
</evidence>
<dbReference type="GO" id="GO:0005634">
    <property type="term" value="C:nucleus"/>
    <property type="evidence" value="ECO:0007669"/>
    <property type="project" value="UniProtKB-SubCell"/>
</dbReference>
<dbReference type="Gene3D" id="2.20.25.80">
    <property type="entry name" value="WRKY domain"/>
    <property type="match status" value="1"/>
</dbReference>
<sequence length="332" mass="34554">MAGAAGDRSEDVGADWPFGGAADAFTEYSSVFAELGWPGGLLAGGELPVLDLPEAAAPLPSQLSMERSEDPAPARSGDAGASSSSSGDGDGDGAAPGNDDDDRKAAPAAEAAGRKPAAATATAKKGQKRPRQPRFAFMTKSEIDHLEDGYRWRKYGQKAVKNSPFPRSYYRCTNSKCTVKKRVERSSNDPSVVITTYEGQHCHHIGPFHRGSGGGGGGAAAARYHSAAAVALAEQMSSTSSSFIPARHLYSLPPLHPQSSLSSETVVSSATTTTSFQHVNDGDELRRASYSSMVSMAQSPSIPSSVPPAAISVEKAGLLDDMVPHGVRHGTP</sequence>
<dbReference type="SUPFAM" id="SSF118290">
    <property type="entry name" value="WRKY DNA-binding domain"/>
    <property type="match status" value="1"/>
</dbReference>
<comment type="subcellular location">
    <subcellularLocation>
        <location evidence="1">Nucleus</location>
    </subcellularLocation>
</comment>
<feature type="region of interest" description="Disordered" evidence="6">
    <location>
        <begin position="58"/>
        <end position="134"/>
    </location>
</feature>
<organism evidence="8 9">
    <name type="scientific">Miscanthus lutarioriparius</name>
    <dbReference type="NCBI Taxonomy" id="422564"/>
    <lineage>
        <taxon>Eukaryota</taxon>
        <taxon>Viridiplantae</taxon>
        <taxon>Streptophyta</taxon>
        <taxon>Embryophyta</taxon>
        <taxon>Tracheophyta</taxon>
        <taxon>Spermatophyta</taxon>
        <taxon>Magnoliopsida</taxon>
        <taxon>Liliopsida</taxon>
        <taxon>Poales</taxon>
        <taxon>Poaceae</taxon>
        <taxon>PACMAD clade</taxon>
        <taxon>Panicoideae</taxon>
        <taxon>Andropogonodae</taxon>
        <taxon>Andropogoneae</taxon>
        <taxon>Saccharinae</taxon>
        <taxon>Miscanthus</taxon>
    </lineage>
</organism>
<accession>A0A811MI37</accession>
<keyword evidence="4" id="KW-0804">Transcription</keyword>
<dbReference type="Pfam" id="PF03106">
    <property type="entry name" value="WRKY"/>
    <property type="match status" value="1"/>
</dbReference>
<evidence type="ECO:0000259" key="7">
    <source>
        <dbReference type="PROSITE" id="PS50811"/>
    </source>
</evidence>
<evidence type="ECO:0000256" key="5">
    <source>
        <dbReference type="ARBA" id="ARBA00023242"/>
    </source>
</evidence>
<dbReference type="InterPro" id="IPR044810">
    <property type="entry name" value="WRKY_plant"/>
</dbReference>
<evidence type="ECO:0000313" key="9">
    <source>
        <dbReference type="Proteomes" id="UP000604825"/>
    </source>
</evidence>